<organism evidence="1 2">
    <name type="scientific">Strongyloides papillosus</name>
    <name type="common">Intestinal threadworm</name>
    <dbReference type="NCBI Taxonomy" id="174720"/>
    <lineage>
        <taxon>Eukaryota</taxon>
        <taxon>Metazoa</taxon>
        <taxon>Ecdysozoa</taxon>
        <taxon>Nematoda</taxon>
        <taxon>Chromadorea</taxon>
        <taxon>Rhabditida</taxon>
        <taxon>Tylenchina</taxon>
        <taxon>Panagrolaimomorpha</taxon>
        <taxon>Strongyloidoidea</taxon>
        <taxon>Strongyloididae</taxon>
        <taxon>Strongyloides</taxon>
    </lineage>
</organism>
<reference evidence="2" key="1">
    <citation type="submission" date="2017-02" db="UniProtKB">
        <authorList>
            <consortium name="WormBaseParasite"/>
        </authorList>
    </citation>
    <scope>IDENTIFICATION</scope>
</reference>
<accession>A0A0N5BHV0</accession>
<name>A0A0N5BHV0_STREA</name>
<dbReference type="Proteomes" id="UP000046392">
    <property type="component" value="Unplaced"/>
</dbReference>
<dbReference type="AlphaFoldDB" id="A0A0N5BHV0"/>
<sequence>MFSEPVVNFNNKSNKKLHTNNLLPKKEANFNKEINYKNRVLHSKSTYTTPIISINGYLENYYKNLLKKNSFCDNSIEKNRHCRYCDNFKLPNDNYIREKS</sequence>
<evidence type="ECO:0000313" key="2">
    <source>
        <dbReference type="WBParaSite" id="SPAL_0000553500.1"/>
    </source>
</evidence>
<keyword evidence="1" id="KW-1185">Reference proteome</keyword>
<evidence type="ECO:0000313" key="1">
    <source>
        <dbReference type="Proteomes" id="UP000046392"/>
    </source>
</evidence>
<dbReference type="WBParaSite" id="SPAL_0000553500.1">
    <property type="protein sequence ID" value="SPAL_0000553500.1"/>
    <property type="gene ID" value="SPAL_0000553500"/>
</dbReference>
<proteinExistence type="predicted"/>
<protein>
    <submittedName>
        <fullName evidence="2">Uncharacterized protein</fullName>
    </submittedName>
</protein>